<dbReference type="PROSITE" id="PS51420">
    <property type="entry name" value="RHO"/>
    <property type="match status" value="1"/>
</dbReference>
<dbReference type="CDD" id="cd01671">
    <property type="entry name" value="CARD"/>
    <property type="match status" value="1"/>
</dbReference>
<dbReference type="RefSeq" id="XP_013420366.1">
    <property type="nucleotide sequence ID" value="XM_013564912.2"/>
</dbReference>
<name>A0A1S3KDN2_LINAN</name>
<dbReference type="Proteomes" id="UP000085678">
    <property type="component" value="Unplaced"/>
</dbReference>
<dbReference type="Gene3D" id="3.40.50.300">
    <property type="entry name" value="P-loop containing nucleotide triphosphate hydrolases"/>
    <property type="match status" value="1"/>
</dbReference>
<dbReference type="SMART" id="SM00174">
    <property type="entry name" value="RHO"/>
    <property type="match status" value="1"/>
</dbReference>
<dbReference type="CDD" id="cd00154">
    <property type="entry name" value="Rab"/>
    <property type="match status" value="1"/>
</dbReference>
<keyword evidence="4" id="KW-1185">Reference proteome</keyword>
<dbReference type="SMART" id="SM00177">
    <property type="entry name" value="ARF"/>
    <property type="match status" value="1"/>
</dbReference>
<accession>A0A1S3KDN2</accession>
<comment type="similarity">
    <text evidence="1">Belongs to the small GTPase superfamily. Rab family.</text>
</comment>
<keyword evidence="2" id="KW-0547">Nucleotide-binding</keyword>
<proteinExistence type="inferred from homology"/>
<dbReference type="GeneID" id="106180785"/>
<dbReference type="InParanoid" id="A0A1S3KDN2"/>
<dbReference type="SMART" id="SM00173">
    <property type="entry name" value="RAS"/>
    <property type="match status" value="1"/>
</dbReference>
<dbReference type="PANTHER" id="PTHR47978">
    <property type="match status" value="1"/>
</dbReference>
<dbReference type="GO" id="GO:0042981">
    <property type="term" value="P:regulation of apoptotic process"/>
    <property type="evidence" value="ECO:0007669"/>
    <property type="project" value="InterPro"/>
</dbReference>
<reference evidence="5" key="1">
    <citation type="submission" date="2025-08" db="UniProtKB">
        <authorList>
            <consortium name="RefSeq"/>
        </authorList>
    </citation>
    <scope>IDENTIFICATION</scope>
    <source>
        <tissue evidence="5">Gonads</tissue>
    </source>
</reference>
<dbReference type="InterPro" id="IPR001806">
    <property type="entry name" value="Small_GTPase"/>
</dbReference>
<evidence type="ECO:0000313" key="5">
    <source>
        <dbReference type="RefSeq" id="XP_013420366.1"/>
    </source>
</evidence>
<evidence type="ECO:0000313" key="4">
    <source>
        <dbReference type="Proteomes" id="UP000085678"/>
    </source>
</evidence>
<dbReference type="SUPFAM" id="SSF47986">
    <property type="entry name" value="DEATH domain"/>
    <property type="match status" value="1"/>
</dbReference>
<dbReference type="PRINTS" id="PR00449">
    <property type="entry name" value="RASTRNSFRMNG"/>
</dbReference>
<protein>
    <submittedName>
        <fullName evidence="5">GTP-binding protein ypt3-like</fullName>
    </submittedName>
</protein>
<feature type="domain" description="CARD" evidence="3">
    <location>
        <begin position="12"/>
        <end position="88"/>
    </location>
</feature>
<dbReference type="STRING" id="7574.A0A1S3KDN2"/>
<gene>
    <name evidence="5" type="primary">LOC106180785</name>
</gene>
<dbReference type="PROSITE" id="PS50209">
    <property type="entry name" value="CARD"/>
    <property type="match status" value="1"/>
</dbReference>
<evidence type="ECO:0000259" key="3">
    <source>
        <dbReference type="PROSITE" id="PS50209"/>
    </source>
</evidence>
<dbReference type="KEGG" id="lak:106180785"/>
<dbReference type="SMART" id="SM00175">
    <property type="entry name" value="RAB"/>
    <property type="match status" value="1"/>
</dbReference>
<dbReference type="GO" id="GO:0005525">
    <property type="term" value="F:GTP binding"/>
    <property type="evidence" value="ECO:0007669"/>
    <property type="project" value="InterPro"/>
</dbReference>
<dbReference type="InterPro" id="IPR011029">
    <property type="entry name" value="DEATH-like_dom_sf"/>
</dbReference>
<dbReference type="OrthoDB" id="26525at2759"/>
<dbReference type="PROSITE" id="PS51419">
    <property type="entry name" value="RAB"/>
    <property type="match status" value="1"/>
</dbReference>
<organism evidence="4 5">
    <name type="scientific">Lingula anatina</name>
    <name type="common">Brachiopod</name>
    <name type="synonym">Lingula unguis</name>
    <dbReference type="NCBI Taxonomy" id="7574"/>
    <lineage>
        <taxon>Eukaryota</taxon>
        <taxon>Metazoa</taxon>
        <taxon>Spiralia</taxon>
        <taxon>Lophotrochozoa</taxon>
        <taxon>Brachiopoda</taxon>
        <taxon>Linguliformea</taxon>
        <taxon>Lingulata</taxon>
        <taxon>Lingulida</taxon>
        <taxon>Linguloidea</taxon>
        <taxon>Lingulidae</taxon>
        <taxon>Lingula</taxon>
    </lineage>
</organism>
<dbReference type="InterPro" id="IPR005225">
    <property type="entry name" value="Small_GTP-bd"/>
</dbReference>
<dbReference type="Pfam" id="PF00071">
    <property type="entry name" value="Ras"/>
    <property type="match status" value="1"/>
</dbReference>
<dbReference type="AlphaFoldDB" id="A0A1S3KDN2"/>
<evidence type="ECO:0000256" key="1">
    <source>
        <dbReference type="ARBA" id="ARBA00006270"/>
    </source>
</evidence>
<dbReference type="GO" id="GO:0003924">
    <property type="term" value="F:GTPase activity"/>
    <property type="evidence" value="ECO:0007669"/>
    <property type="project" value="InterPro"/>
</dbReference>
<dbReference type="SUPFAM" id="SSF52540">
    <property type="entry name" value="P-loop containing nucleoside triphosphate hydrolases"/>
    <property type="match status" value="1"/>
</dbReference>
<dbReference type="Pfam" id="PF00619">
    <property type="entry name" value="CARD"/>
    <property type="match status" value="1"/>
</dbReference>
<evidence type="ECO:0000256" key="2">
    <source>
        <dbReference type="ARBA" id="ARBA00022741"/>
    </source>
</evidence>
<dbReference type="InterPro" id="IPR027417">
    <property type="entry name" value="P-loop_NTPase"/>
</dbReference>
<dbReference type="FunFam" id="3.40.50.300:FF:001447">
    <property type="entry name" value="Ras-related protein Rab-1B"/>
    <property type="match status" value="1"/>
</dbReference>
<sequence>MAARGKRNTGPAAKMKTDVLLKNRTFLIKNLHIDEVLELLYQERKIAKTEYESINEKRTRSKRVKKLLDVLDTKDDTAYDVFRKGLEEGDCDQDFIIRKLDETEQTTISTKLVPKPNKNRYKLVLLGTAGVGKTNLMTVYTGGKFLVGSTATVGTDFVSKNVTVDTGNECEESQVSVQIWDTAGQETYCAMSRMVYREAQGVIFVYDICNRESFEKLDFFLSEFRQYNSRSDRAVMMLVGNKRDLIGKQAYKREVTPEEAHGYAEERGLHFIHETSAATQENVEKVFKILVNEIYNRNPGSGLTQKDDSVVSLTDVKLKHRKMKCPCLRGEAD</sequence>
<dbReference type="NCBIfam" id="TIGR00231">
    <property type="entry name" value="small_GTP"/>
    <property type="match status" value="1"/>
</dbReference>
<dbReference type="Gene3D" id="1.10.533.10">
    <property type="entry name" value="Death Domain, Fas"/>
    <property type="match status" value="1"/>
</dbReference>
<dbReference type="PROSITE" id="PS51421">
    <property type="entry name" value="RAS"/>
    <property type="match status" value="1"/>
</dbReference>
<dbReference type="InterPro" id="IPR001315">
    <property type="entry name" value="CARD"/>
</dbReference>